<accession>A0A6G1JE28</accession>
<dbReference type="AlphaFoldDB" id="A0A6G1JE28"/>
<reference evidence="2" key="1">
    <citation type="journal article" date="2020" name="Stud. Mycol.">
        <title>101 Dothideomycetes genomes: a test case for predicting lifestyles and emergence of pathogens.</title>
        <authorList>
            <person name="Haridas S."/>
            <person name="Albert R."/>
            <person name="Binder M."/>
            <person name="Bloem J."/>
            <person name="Labutti K."/>
            <person name="Salamov A."/>
            <person name="Andreopoulos B."/>
            <person name="Baker S."/>
            <person name="Barry K."/>
            <person name="Bills G."/>
            <person name="Bluhm B."/>
            <person name="Cannon C."/>
            <person name="Castanera R."/>
            <person name="Culley D."/>
            <person name="Daum C."/>
            <person name="Ezra D."/>
            <person name="Gonzalez J."/>
            <person name="Henrissat B."/>
            <person name="Kuo A."/>
            <person name="Liang C."/>
            <person name="Lipzen A."/>
            <person name="Lutzoni F."/>
            <person name="Magnuson J."/>
            <person name="Mondo S."/>
            <person name="Nolan M."/>
            <person name="Ohm R."/>
            <person name="Pangilinan J."/>
            <person name="Park H.-J."/>
            <person name="Ramirez L."/>
            <person name="Alfaro M."/>
            <person name="Sun H."/>
            <person name="Tritt A."/>
            <person name="Yoshinaga Y."/>
            <person name="Zwiers L.-H."/>
            <person name="Turgeon B."/>
            <person name="Goodwin S."/>
            <person name="Spatafora J."/>
            <person name="Crous P."/>
            <person name="Grigoriev I."/>
        </authorList>
    </citation>
    <scope>NUCLEOTIDE SEQUENCE</scope>
    <source>
        <strain evidence="2">CBS 122367</strain>
    </source>
</reference>
<protein>
    <submittedName>
        <fullName evidence="2">Uncharacterized protein</fullName>
    </submittedName>
</protein>
<evidence type="ECO:0000256" key="1">
    <source>
        <dbReference type="SAM" id="Phobius"/>
    </source>
</evidence>
<dbReference type="EMBL" id="MU005573">
    <property type="protein sequence ID" value="KAF2688480.1"/>
    <property type="molecule type" value="Genomic_DNA"/>
</dbReference>
<keyword evidence="1" id="KW-1133">Transmembrane helix</keyword>
<evidence type="ECO:0000313" key="3">
    <source>
        <dbReference type="Proteomes" id="UP000799291"/>
    </source>
</evidence>
<name>A0A6G1JE28_9PLEO</name>
<organism evidence="2 3">
    <name type="scientific">Lentithecium fluviatile CBS 122367</name>
    <dbReference type="NCBI Taxonomy" id="1168545"/>
    <lineage>
        <taxon>Eukaryota</taxon>
        <taxon>Fungi</taxon>
        <taxon>Dikarya</taxon>
        <taxon>Ascomycota</taxon>
        <taxon>Pezizomycotina</taxon>
        <taxon>Dothideomycetes</taxon>
        <taxon>Pleosporomycetidae</taxon>
        <taxon>Pleosporales</taxon>
        <taxon>Massarineae</taxon>
        <taxon>Lentitheciaceae</taxon>
        <taxon>Lentithecium</taxon>
    </lineage>
</organism>
<feature type="transmembrane region" description="Helical" evidence="1">
    <location>
        <begin position="21"/>
        <end position="42"/>
    </location>
</feature>
<evidence type="ECO:0000313" key="2">
    <source>
        <dbReference type="EMBL" id="KAF2688480.1"/>
    </source>
</evidence>
<keyword evidence="1" id="KW-0472">Membrane</keyword>
<sequence>MVRWRLHVSSWGDNLTAFQPALAPTIITLLFVFSASPCNVVFVSADMGFYVPINCNREFSSTHALVLQRQADCLPSKSTFHPVHLSYIQ</sequence>
<keyword evidence="1" id="KW-0812">Transmembrane</keyword>
<dbReference type="Proteomes" id="UP000799291">
    <property type="component" value="Unassembled WGS sequence"/>
</dbReference>
<keyword evidence="3" id="KW-1185">Reference proteome</keyword>
<gene>
    <name evidence="2" type="ORF">K458DRAFT_148562</name>
</gene>
<proteinExistence type="predicted"/>